<dbReference type="GO" id="GO:0003724">
    <property type="term" value="F:RNA helicase activity"/>
    <property type="evidence" value="ECO:0007669"/>
    <property type="project" value="UniProtKB-EC"/>
</dbReference>
<dbReference type="Gene3D" id="3.40.50.300">
    <property type="entry name" value="P-loop containing nucleotide triphosphate hydrolases"/>
    <property type="match status" value="2"/>
</dbReference>
<protein>
    <recommendedName>
        <fullName evidence="1">RNA helicase</fullName>
        <ecNumber evidence="1">3.6.4.13</ecNumber>
    </recommendedName>
</protein>
<feature type="domain" description="Helicase ATP-binding" evidence="7">
    <location>
        <begin position="69"/>
        <end position="319"/>
    </location>
</feature>
<evidence type="ECO:0000256" key="5">
    <source>
        <dbReference type="ARBA" id="ARBA00022840"/>
    </source>
</evidence>
<dbReference type="SMART" id="SM00487">
    <property type="entry name" value="DEXDc"/>
    <property type="match status" value="1"/>
</dbReference>
<dbReference type="PROSITE" id="PS51192">
    <property type="entry name" value="HELICASE_ATP_BIND_1"/>
    <property type="match status" value="1"/>
</dbReference>
<gene>
    <name evidence="9" type="ORF">OE88DRAFT_1714303</name>
</gene>
<dbReference type="InterPro" id="IPR001650">
    <property type="entry name" value="Helicase_C-like"/>
</dbReference>
<feature type="domain" description="Helicase C-terminal" evidence="8">
    <location>
        <begin position="346"/>
        <end position="509"/>
    </location>
</feature>
<keyword evidence="3 9" id="KW-0378">Hydrolase</keyword>
<keyword evidence="4" id="KW-0347">Helicase</keyword>
<keyword evidence="2" id="KW-0547">Nucleotide-binding</keyword>
<dbReference type="InterPro" id="IPR027417">
    <property type="entry name" value="P-loop_NTPase"/>
</dbReference>
<dbReference type="EMBL" id="ML213521">
    <property type="protein sequence ID" value="TFK48116.1"/>
    <property type="molecule type" value="Genomic_DNA"/>
</dbReference>
<dbReference type="Pfam" id="PF00270">
    <property type="entry name" value="DEAD"/>
    <property type="match status" value="1"/>
</dbReference>
<dbReference type="OrthoDB" id="10256233at2759"/>
<comment type="catalytic activity">
    <reaction evidence="6">
        <text>ATP + H2O = ADP + phosphate + H(+)</text>
        <dbReference type="Rhea" id="RHEA:13065"/>
        <dbReference type="ChEBI" id="CHEBI:15377"/>
        <dbReference type="ChEBI" id="CHEBI:15378"/>
        <dbReference type="ChEBI" id="CHEBI:30616"/>
        <dbReference type="ChEBI" id="CHEBI:43474"/>
        <dbReference type="ChEBI" id="CHEBI:456216"/>
        <dbReference type="EC" id="3.6.4.13"/>
    </reaction>
</comment>
<name>A0A5C3MUG9_9AGAM</name>
<evidence type="ECO:0000256" key="1">
    <source>
        <dbReference type="ARBA" id="ARBA00012552"/>
    </source>
</evidence>
<sequence length="509" mass="56528">MHLNSPLSHTSDCSEILKSLPNVFKTPPLLEGLVASLHDVLGRSSIPTPIQALSIKHIVSNLQIAIPDRVQERRWHQCLLASETGSGKSFAYMLPLLQDLKTTELNPFPEHLQGKRERAPLNPRSLILAPTHELSRQLASFAKSLSHSVKLRVISASRANTPNISSTRSASKMVQELDKIFGEGKAGSELELKGQMNAADRDPDVLVSTPMKLLEMIRGRYWREDPRLETLKRPEVGFEKVEWVVVDEADVLYDPDFRDFTQDLLAEISRQRGHPVSYGSISMPASPVRYPFHLVLTTATIPASLNTYLERFHPSMLRLASPNLHRLPRTLTRETVGQSGGNKNSDVEKRIRQVWAEDAAQSRDLSRIVVFCNRSTKVQELCAYLEKGGVKCAEITSTGEARKKGSNKHLAGFLKNSSPAATESAEVPRVLVTTSLLSRGLDFAPSVSHVFILDEPRNKVDFLHRAGRTARAGSKGTVVIFGKGTRSSDLDRDLKRGASSYRARSVLKR</sequence>
<dbReference type="GO" id="GO:0005524">
    <property type="term" value="F:ATP binding"/>
    <property type="evidence" value="ECO:0007669"/>
    <property type="project" value="UniProtKB-KW"/>
</dbReference>
<keyword evidence="5" id="KW-0067">ATP-binding</keyword>
<dbReference type="GO" id="GO:0003676">
    <property type="term" value="F:nucleic acid binding"/>
    <property type="evidence" value="ECO:0007669"/>
    <property type="project" value="InterPro"/>
</dbReference>
<evidence type="ECO:0000256" key="3">
    <source>
        <dbReference type="ARBA" id="ARBA00022801"/>
    </source>
</evidence>
<organism evidence="9 10">
    <name type="scientific">Heliocybe sulcata</name>
    <dbReference type="NCBI Taxonomy" id="5364"/>
    <lineage>
        <taxon>Eukaryota</taxon>
        <taxon>Fungi</taxon>
        <taxon>Dikarya</taxon>
        <taxon>Basidiomycota</taxon>
        <taxon>Agaricomycotina</taxon>
        <taxon>Agaricomycetes</taxon>
        <taxon>Gloeophyllales</taxon>
        <taxon>Gloeophyllaceae</taxon>
        <taxon>Heliocybe</taxon>
    </lineage>
</organism>
<evidence type="ECO:0000259" key="8">
    <source>
        <dbReference type="PROSITE" id="PS51194"/>
    </source>
</evidence>
<dbReference type="GO" id="GO:0016787">
    <property type="term" value="F:hydrolase activity"/>
    <property type="evidence" value="ECO:0007669"/>
    <property type="project" value="UniProtKB-KW"/>
</dbReference>
<dbReference type="PANTHER" id="PTHR47960">
    <property type="entry name" value="DEAD-BOX ATP-DEPENDENT RNA HELICASE 50"/>
    <property type="match status" value="1"/>
</dbReference>
<dbReference type="AlphaFoldDB" id="A0A5C3MUG9"/>
<reference evidence="9 10" key="1">
    <citation type="journal article" date="2019" name="Nat. Ecol. Evol.">
        <title>Megaphylogeny resolves global patterns of mushroom evolution.</title>
        <authorList>
            <person name="Varga T."/>
            <person name="Krizsan K."/>
            <person name="Foldi C."/>
            <person name="Dima B."/>
            <person name="Sanchez-Garcia M."/>
            <person name="Sanchez-Ramirez S."/>
            <person name="Szollosi G.J."/>
            <person name="Szarkandi J.G."/>
            <person name="Papp V."/>
            <person name="Albert L."/>
            <person name="Andreopoulos W."/>
            <person name="Angelini C."/>
            <person name="Antonin V."/>
            <person name="Barry K.W."/>
            <person name="Bougher N.L."/>
            <person name="Buchanan P."/>
            <person name="Buyck B."/>
            <person name="Bense V."/>
            <person name="Catcheside P."/>
            <person name="Chovatia M."/>
            <person name="Cooper J."/>
            <person name="Damon W."/>
            <person name="Desjardin D."/>
            <person name="Finy P."/>
            <person name="Geml J."/>
            <person name="Haridas S."/>
            <person name="Hughes K."/>
            <person name="Justo A."/>
            <person name="Karasinski D."/>
            <person name="Kautmanova I."/>
            <person name="Kiss B."/>
            <person name="Kocsube S."/>
            <person name="Kotiranta H."/>
            <person name="LaButti K.M."/>
            <person name="Lechner B.E."/>
            <person name="Liimatainen K."/>
            <person name="Lipzen A."/>
            <person name="Lukacs Z."/>
            <person name="Mihaltcheva S."/>
            <person name="Morgado L.N."/>
            <person name="Niskanen T."/>
            <person name="Noordeloos M.E."/>
            <person name="Ohm R.A."/>
            <person name="Ortiz-Santana B."/>
            <person name="Ovrebo C."/>
            <person name="Racz N."/>
            <person name="Riley R."/>
            <person name="Savchenko A."/>
            <person name="Shiryaev A."/>
            <person name="Soop K."/>
            <person name="Spirin V."/>
            <person name="Szebenyi C."/>
            <person name="Tomsovsky M."/>
            <person name="Tulloss R.E."/>
            <person name="Uehling J."/>
            <person name="Grigoriev I.V."/>
            <person name="Vagvolgyi C."/>
            <person name="Papp T."/>
            <person name="Martin F.M."/>
            <person name="Miettinen O."/>
            <person name="Hibbett D.S."/>
            <person name="Nagy L.G."/>
        </authorList>
    </citation>
    <scope>NUCLEOTIDE SEQUENCE [LARGE SCALE GENOMIC DNA]</scope>
    <source>
        <strain evidence="9 10">OMC1185</strain>
    </source>
</reference>
<proteinExistence type="predicted"/>
<dbReference type="EC" id="3.6.4.13" evidence="1"/>
<evidence type="ECO:0000256" key="6">
    <source>
        <dbReference type="ARBA" id="ARBA00047984"/>
    </source>
</evidence>
<dbReference type="STRING" id="5364.A0A5C3MUG9"/>
<evidence type="ECO:0000313" key="9">
    <source>
        <dbReference type="EMBL" id="TFK48116.1"/>
    </source>
</evidence>
<evidence type="ECO:0000256" key="4">
    <source>
        <dbReference type="ARBA" id="ARBA00022806"/>
    </source>
</evidence>
<evidence type="ECO:0000256" key="2">
    <source>
        <dbReference type="ARBA" id="ARBA00022741"/>
    </source>
</evidence>
<keyword evidence="10" id="KW-1185">Reference proteome</keyword>
<dbReference type="PROSITE" id="PS51194">
    <property type="entry name" value="HELICASE_CTER"/>
    <property type="match status" value="1"/>
</dbReference>
<evidence type="ECO:0000313" key="10">
    <source>
        <dbReference type="Proteomes" id="UP000305948"/>
    </source>
</evidence>
<evidence type="ECO:0000259" key="7">
    <source>
        <dbReference type="PROSITE" id="PS51192"/>
    </source>
</evidence>
<dbReference type="SMART" id="SM00490">
    <property type="entry name" value="HELICc"/>
    <property type="match status" value="1"/>
</dbReference>
<accession>A0A5C3MUG9</accession>
<dbReference type="Proteomes" id="UP000305948">
    <property type="component" value="Unassembled WGS sequence"/>
</dbReference>
<dbReference type="Pfam" id="PF00271">
    <property type="entry name" value="Helicase_C"/>
    <property type="match status" value="1"/>
</dbReference>
<dbReference type="SUPFAM" id="SSF52540">
    <property type="entry name" value="P-loop containing nucleoside triphosphate hydrolases"/>
    <property type="match status" value="1"/>
</dbReference>
<dbReference type="InterPro" id="IPR011545">
    <property type="entry name" value="DEAD/DEAH_box_helicase_dom"/>
</dbReference>
<dbReference type="CDD" id="cd18787">
    <property type="entry name" value="SF2_C_DEAD"/>
    <property type="match status" value="1"/>
</dbReference>
<dbReference type="InterPro" id="IPR014001">
    <property type="entry name" value="Helicase_ATP-bd"/>
</dbReference>